<keyword evidence="2" id="KW-1185">Reference proteome</keyword>
<protein>
    <submittedName>
        <fullName evidence="1">Uncharacterized protein</fullName>
    </submittedName>
</protein>
<gene>
    <name evidence="1" type="ORF">GMJLKIPL_0265</name>
</gene>
<dbReference type="Proteomes" id="UP001055153">
    <property type="component" value="Unassembled WGS sequence"/>
</dbReference>
<proteinExistence type="predicted"/>
<dbReference type="EMBL" id="BPQQ01000003">
    <property type="protein sequence ID" value="GJD98358.1"/>
    <property type="molecule type" value="Genomic_DNA"/>
</dbReference>
<reference evidence="1" key="1">
    <citation type="journal article" date="2021" name="Front. Microbiol.">
        <title>Comprehensive Comparative Genomics and Phenotyping of Methylobacterium Species.</title>
        <authorList>
            <person name="Alessa O."/>
            <person name="Ogura Y."/>
            <person name="Fujitani Y."/>
            <person name="Takami H."/>
            <person name="Hayashi T."/>
            <person name="Sahin N."/>
            <person name="Tani A."/>
        </authorList>
    </citation>
    <scope>NUCLEOTIDE SEQUENCE</scope>
    <source>
        <strain evidence="1">DSM 17168</strain>
    </source>
</reference>
<name>A0ABQ4S987_9HYPH</name>
<accession>A0ABQ4S987</accession>
<comment type="caution">
    <text evidence="1">The sequence shown here is derived from an EMBL/GenBank/DDBJ whole genome shotgun (WGS) entry which is preliminary data.</text>
</comment>
<sequence>MTTEIVVLNRLGVALATDSAVTISDGDRTKIFNTADKLFELSPVHPVGIMVNGNMDCMGVPWEIIIKDFREQCGRSQRRNSREWLEAFLKFVETYPTLNKSIADRNRLNQILNICNQVKDRFLDKILETSRKSGRLDKSMLVEDLLLSVIDTISKHYDSLHRADSLSDITADEVCEIYQGLYERVIPRIFERRLSEEEYNALISLITKGIMSTSFSDYSSGIVVAGYGSDSVFPSVASVEVDGLIKERLKYTTINTEDENNAGDIGRVFSFAQTDVTERLLGGADPEFIERTADYIEKSFRTLASDIEQKFRPRRVRESEDRTRSKIIAAAAKAVADEYLQKTSQELKKQLTIEFDRMIALMPKQEIIDLAEALVSITAAERKATSDEGTVGGPVDVALITKHEGFVWIKRKYYFDGHLNPRYFWRRYDPAAAAQAHEGQS</sequence>
<organism evidence="1 2">
    <name type="scientific">Methylobacterium isbiliense</name>
    <dbReference type="NCBI Taxonomy" id="315478"/>
    <lineage>
        <taxon>Bacteria</taxon>
        <taxon>Pseudomonadati</taxon>
        <taxon>Pseudomonadota</taxon>
        <taxon>Alphaproteobacteria</taxon>
        <taxon>Hyphomicrobiales</taxon>
        <taxon>Methylobacteriaceae</taxon>
        <taxon>Methylobacterium</taxon>
    </lineage>
</organism>
<evidence type="ECO:0000313" key="2">
    <source>
        <dbReference type="Proteomes" id="UP001055153"/>
    </source>
</evidence>
<evidence type="ECO:0000313" key="1">
    <source>
        <dbReference type="EMBL" id="GJD98358.1"/>
    </source>
</evidence>
<reference evidence="1" key="2">
    <citation type="submission" date="2021-08" db="EMBL/GenBank/DDBJ databases">
        <authorList>
            <person name="Tani A."/>
            <person name="Ola A."/>
            <person name="Ogura Y."/>
            <person name="Katsura K."/>
            <person name="Hayashi T."/>
        </authorList>
    </citation>
    <scope>NUCLEOTIDE SEQUENCE</scope>
    <source>
        <strain evidence="1">DSM 17168</strain>
    </source>
</reference>
<dbReference type="RefSeq" id="WP_238233309.1">
    <property type="nucleotide sequence ID" value="NZ_BPQQ01000003.1"/>
</dbReference>